<evidence type="ECO:0000256" key="7">
    <source>
        <dbReference type="HAMAP-Rule" id="MF_00196"/>
    </source>
</evidence>
<dbReference type="AlphaFoldDB" id="A0A938XZ72"/>
<dbReference type="Gene3D" id="3.40.50.720">
    <property type="entry name" value="NAD(P)-binding Rossmann-like Domain"/>
    <property type="match status" value="1"/>
</dbReference>
<name>A0A938XZ72_9BACL</name>
<dbReference type="GO" id="GO:0008926">
    <property type="term" value="F:mannitol-1-phosphate 5-dehydrogenase activity"/>
    <property type="evidence" value="ECO:0007669"/>
    <property type="project" value="UniProtKB-UniRule"/>
</dbReference>
<evidence type="ECO:0000256" key="6">
    <source>
        <dbReference type="ARBA" id="ARBA00048615"/>
    </source>
</evidence>
<dbReference type="InterPro" id="IPR013328">
    <property type="entry name" value="6PGD_dom2"/>
</dbReference>
<comment type="caution">
    <text evidence="10">The sequence shown here is derived from an EMBL/GenBank/DDBJ whole genome shotgun (WGS) entry which is preliminary data.</text>
</comment>
<keyword evidence="5 7" id="KW-0520">NAD</keyword>
<sequence length="391" mass="44191">MKALHFGAGNIGRGLIGYLLQRSGFEVCFVDINQQVVGKLNQEQEYQIELLDDEHTVETISSITALHSSEEENVIDAIVYADIITTSVGVQHLSKIAPILAKGLRKRADKNKRKIDVIANENAIRASSLLKQEMEKCLSPHEMAEILTIAGFPNSAIDRQALSKKTADGEIPLVEPFYEWIIEQSGMVNTDLPKIKDAIYVEDLQPYLERKLYLVNMGHAATAYLGSLVGEETIQSALAHPQIEKFVKNTLEEAKHYLIHQFAMKPEELGEYINQFLKRFQNKHLHDAVTRVGRSPIRKLGFDERLVKPTRALYHLGYPVKNLTLAIAAALLFDYPVDEESLILQRYIRDNGVTQALIQFSYLTEQPLLESITADYLRLKLANRQEILALI</sequence>
<dbReference type="HAMAP" id="MF_00196">
    <property type="entry name" value="Mannitol_dehydrog"/>
    <property type="match status" value="1"/>
</dbReference>
<dbReference type="EC" id="1.1.1.17" evidence="2 7"/>
<evidence type="ECO:0000256" key="4">
    <source>
        <dbReference type="ARBA" id="ARBA00023002"/>
    </source>
</evidence>
<evidence type="ECO:0000313" key="10">
    <source>
        <dbReference type="EMBL" id="MBM7590390.1"/>
    </source>
</evidence>
<organism evidence="10 11">
    <name type="scientific">Brevibacillus fulvus</name>
    <dbReference type="NCBI Taxonomy" id="1125967"/>
    <lineage>
        <taxon>Bacteria</taxon>
        <taxon>Bacillati</taxon>
        <taxon>Bacillota</taxon>
        <taxon>Bacilli</taxon>
        <taxon>Bacillales</taxon>
        <taxon>Paenibacillaceae</taxon>
        <taxon>Brevibacillus</taxon>
    </lineage>
</organism>
<evidence type="ECO:0000256" key="1">
    <source>
        <dbReference type="ARBA" id="ARBA00006541"/>
    </source>
</evidence>
<protein>
    <recommendedName>
        <fullName evidence="3 7">Mannitol-1-phosphate 5-dehydrogenase</fullName>
        <ecNumber evidence="2 7">1.1.1.17</ecNumber>
    </recommendedName>
</protein>
<dbReference type="EMBL" id="JAFBEB010000005">
    <property type="protein sequence ID" value="MBM7590390.1"/>
    <property type="molecule type" value="Genomic_DNA"/>
</dbReference>
<evidence type="ECO:0000256" key="2">
    <source>
        <dbReference type="ARBA" id="ARBA00012939"/>
    </source>
</evidence>
<comment type="catalytic activity">
    <reaction evidence="6 7">
        <text>D-mannitol 1-phosphate + NAD(+) = beta-D-fructose 6-phosphate + NADH + H(+)</text>
        <dbReference type="Rhea" id="RHEA:19661"/>
        <dbReference type="ChEBI" id="CHEBI:15378"/>
        <dbReference type="ChEBI" id="CHEBI:57540"/>
        <dbReference type="ChEBI" id="CHEBI:57634"/>
        <dbReference type="ChEBI" id="CHEBI:57945"/>
        <dbReference type="ChEBI" id="CHEBI:61381"/>
        <dbReference type="EC" id="1.1.1.17"/>
    </reaction>
</comment>
<dbReference type="NCBIfam" id="NF002652">
    <property type="entry name" value="PRK02318.2-5"/>
    <property type="match status" value="1"/>
</dbReference>
<keyword evidence="11" id="KW-1185">Reference proteome</keyword>
<feature type="domain" description="Mannitol dehydrogenase N-terminal" evidence="8">
    <location>
        <begin position="1"/>
        <end position="192"/>
    </location>
</feature>
<dbReference type="InterPro" id="IPR013131">
    <property type="entry name" value="Mannitol_DH_N"/>
</dbReference>
<dbReference type="Pfam" id="PF08125">
    <property type="entry name" value="Mannitol_dh_C"/>
    <property type="match status" value="1"/>
</dbReference>
<dbReference type="SUPFAM" id="SSF48179">
    <property type="entry name" value="6-phosphogluconate dehydrogenase C-terminal domain-like"/>
    <property type="match status" value="1"/>
</dbReference>
<evidence type="ECO:0000259" key="8">
    <source>
        <dbReference type="Pfam" id="PF01232"/>
    </source>
</evidence>
<feature type="binding site" evidence="7">
    <location>
        <begin position="3"/>
        <end position="14"/>
    </location>
    <ligand>
        <name>NAD(+)</name>
        <dbReference type="ChEBI" id="CHEBI:57540"/>
    </ligand>
</feature>
<dbReference type="PRINTS" id="PR00084">
    <property type="entry name" value="MTLDHDRGNASE"/>
</dbReference>
<accession>A0A938XZ72</accession>
<dbReference type="SUPFAM" id="SSF51735">
    <property type="entry name" value="NAD(P)-binding Rossmann-fold domains"/>
    <property type="match status" value="1"/>
</dbReference>
<evidence type="ECO:0000259" key="9">
    <source>
        <dbReference type="Pfam" id="PF08125"/>
    </source>
</evidence>
<reference evidence="10" key="1">
    <citation type="submission" date="2021-01" db="EMBL/GenBank/DDBJ databases">
        <title>Genomic Encyclopedia of Type Strains, Phase IV (KMG-IV): sequencing the most valuable type-strain genomes for metagenomic binning, comparative biology and taxonomic classification.</title>
        <authorList>
            <person name="Goeker M."/>
        </authorList>
    </citation>
    <scope>NUCLEOTIDE SEQUENCE</scope>
    <source>
        <strain evidence="10">DSM 25523</strain>
    </source>
</reference>
<dbReference type="InterPro" id="IPR023028">
    <property type="entry name" value="Mannitol_1_phos_5_DH"/>
</dbReference>
<comment type="similarity">
    <text evidence="1 7">Belongs to the mannitol dehydrogenase family.</text>
</comment>
<evidence type="ECO:0000256" key="5">
    <source>
        <dbReference type="ARBA" id="ARBA00023027"/>
    </source>
</evidence>
<dbReference type="GO" id="GO:0005829">
    <property type="term" value="C:cytosol"/>
    <property type="evidence" value="ECO:0007669"/>
    <property type="project" value="TreeGrafter"/>
</dbReference>
<dbReference type="GO" id="GO:0019592">
    <property type="term" value="P:mannitol catabolic process"/>
    <property type="evidence" value="ECO:0007669"/>
    <property type="project" value="TreeGrafter"/>
</dbReference>
<feature type="domain" description="Mannitol dehydrogenase C-terminal" evidence="9">
    <location>
        <begin position="203"/>
        <end position="344"/>
    </location>
</feature>
<dbReference type="Proteomes" id="UP000717624">
    <property type="component" value="Unassembled WGS sequence"/>
</dbReference>
<evidence type="ECO:0000256" key="3">
    <source>
        <dbReference type="ARBA" id="ARBA00016219"/>
    </source>
</evidence>
<evidence type="ECO:0000313" key="11">
    <source>
        <dbReference type="Proteomes" id="UP000717624"/>
    </source>
</evidence>
<dbReference type="InterPro" id="IPR013118">
    <property type="entry name" value="Mannitol_DH_C"/>
</dbReference>
<dbReference type="PANTHER" id="PTHR30524">
    <property type="entry name" value="MANNITOL-1-PHOSPHATE 5-DEHYDROGENASE"/>
    <property type="match status" value="1"/>
</dbReference>
<dbReference type="InterPro" id="IPR000669">
    <property type="entry name" value="Mannitol_DH"/>
</dbReference>
<dbReference type="Gene3D" id="1.10.1040.10">
    <property type="entry name" value="N-(1-d-carboxylethyl)-l-norvaline Dehydrogenase, domain 2"/>
    <property type="match status" value="1"/>
</dbReference>
<dbReference type="Pfam" id="PF01232">
    <property type="entry name" value="Mannitol_dh"/>
    <property type="match status" value="1"/>
</dbReference>
<gene>
    <name evidence="7" type="primary">mtlD</name>
    <name evidence="10" type="ORF">JOD01_001994</name>
</gene>
<dbReference type="PANTHER" id="PTHR30524:SF0">
    <property type="entry name" value="ALTRONATE OXIDOREDUCTASE-RELATED"/>
    <property type="match status" value="1"/>
</dbReference>
<keyword evidence="4 7" id="KW-0560">Oxidoreductase</keyword>
<dbReference type="RefSeq" id="WP_204518135.1">
    <property type="nucleotide sequence ID" value="NZ_BAABIN010000020.1"/>
</dbReference>
<proteinExistence type="inferred from homology"/>
<dbReference type="InterPro" id="IPR008927">
    <property type="entry name" value="6-PGluconate_DH-like_C_sf"/>
</dbReference>
<dbReference type="InterPro" id="IPR036291">
    <property type="entry name" value="NAD(P)-bd_dom_sf"/>
</dbReference>